<dbReference type="EMBL" id="BSSV01000008">
    <property type="protein sequence ID" value="GLX86880.1"/>
    <property type="molecule type" value="Genomic_DNA"/>
</dbReference>
<keyword evidence="3 5" id="KW-0456">Lyase</keyword>
<sequence>MSFIAQQQFPNSVKIVEVGPRDGLQNEKTLIDADDKLRLIDMLANSGLSYVESGSFVSPKWVPQMATSSEIFDKLNKVSGVTYAALTPNMKGFEAAMAVNVDEVAIFGAASESFSQKNINCSIDESLARFAPIMVAAKGKGIKVRGYVSCVVGCPYEGDIAPQAVASVAKKLLDMGCYEISLGDTIGVGTPASVSAMLDAVLAVVPAEKLAVHFHDTYGQALTNIYTALSKGIRVIDSAVAGLGGCPYAKGASGNVATEDVVYMLNGIGIESGVNFDKLLEAGWFISDKLNRAPISKVSQAMRAKLEQ</sequence>
<dbReference type="InterPro" id="IPR043594">
    <property type="entry name" value="HMGL"/>
</dbReference>
<keyword evidence="6" id="KW-1185">Reference proteome</keyword>
<evidence type="ECO:0000313" key="6">
    <source>
        <dbReference type="Proteomes" id="UP001157134"/>
    </source>
</evidence>
<reference evidence="5 6" key="1">
    <citation type="submission" date="2023-03" db="EMBL/GenBank/DDBJ databases">
        <title>Thalassotalea loyana LMG 22536T draft genome sequence.</title>
        <authorList>
            <person name="Sawabe T."/>
        </authorList>
    </citation>
    <scope>NUCLEOTIDE SEQUENCE [LARGE SCALE GENOMIC DNA]</scope>
    <source>
        <strain evidence="5 6">LMG 22536</strain>
    </source>
</reference>
<accession>A0ABQ6HFJ8</accession>
<evidence type="ECO:0000256" key="3">
    <source>
        <dbReference type="ARBA" id="ARBA00023239"/>
    </source>
</evidence>
<dbReference type="PANTHER" id="PTHR42738:SF7">
    <property type="entry name" value="HYDROXYMETHYLGLUTARYL-COA LYASE"/>
    <property type="match status" value="1"/>
</dbReference>
<dbReference type="NCBIfam" id="NF004283">
    <property type="entry name" value="PRK05692.1"/>
    <property type="match status" value="1"/>
</dbReference>
<dbReference type="InterPro" id="IPR000891">
    <property type="entry name" value="PYR_CT"/>
</dbReference>
<evidence type="ECO:0000259" key="4">
    <source>
        <dbReference type="PROSITE" id="PS50991"/>
    </source>
</evidence>
<evidence type="ECO:0000256" key="2">
    <source>
        <dbReference type="ARBA" id="ARBA00022723"/>
    </source>
</evidence>
<feature type="domain" description="Pyruvate carboxyltransferase" evidence="4">
    <location>
        <begin position="13"/>
        <end position="280"/>
    </location>
</feature>
<comment type="similarity">
    <text evidence="1">Belongs to the HMG-CoA lyase family.</text>
</comment>
<dbReference type="GO" id="GO:0016829">
    <property type="term" value="F:lyase activity"/>
    <property type="evidence" value="ECO:0007669"/>
    <property type="project" value="UniProtKB-KW"/>
</dbReference>
<keyword evidence="2" id="KW-0479">Metal-binding</keyword>
<dbReference type="InterPro" id="IPR013785">
    <property type="entry name" value="Aldolase_TIM"/>
</dbReference>
<proteinExistence type="inferred from homology"/>
<dbReference type="PANTHER" id="PTHR42738">
    <property type="entry name" value="HYDROXYMETHYLGLUTARYL-COA LYASE"/>
    <property type="match status" value="1"/>
</dbReference>
<dbReference type="Gene3D" id="3.20.20.70">
    <property type="entry name" value="Aldolase class I"/>
    <property type="match status" value="1"/>
</dbReference>
<evidence type="ECO:0000313" key="5">
    <source>
        <dbReference type="EMBL" id="GLX86880.1"/>
    </source>
</evidence>
<protein>
    <submittedName>
        <fullName evidence="5">Hydroxymethylglutaryl-CoA lyase</fullName>
    </submittedName>
</protein>
<comment type="caution">
    <text evidence="5">The sequence shown here is derived from an EMBL/GenBank/DDBJ whole genome shotgun (WGS) entry which is preliminary data.</text>
</comment>
<dbReference type="SUPFAM" id="SSF51569">
    <property type="entry name" value="Aldolase"/>
    <property type="match status" value="1"/>
</dbReference>
<evidence type="ECO:0000256" key="1">
    <source>
        <dbReference type="ARBA" id="ARBA00009405"/>
    </source>
</evidence>
<dbReference type="RefSeq" id="WP_284300354.1">
    <property type="nucleotide sequence ID" value="NZ_BSSV01000008.1"/>
</dbReference>
<dbReference type="PROSITE" id="PS50991">
    <property type="entry name" value="PYR_CT"/>
    <property type="match status" value="1"/>
</dbReference>
<name>A0ABQ6HFJ8_9GAMM</name>
<dbReference type="Proteomes" id="UP001157134">
    <property type="component" value="Unassembled WGS sequence"/>
</dbReference>
<dbReference type="Pfam" id="PF00682">
    <property type="entry name" value="HMGL-like"/>
    <property type="match status" value="1"/>
</dbReference>
<dbReference type="CDD" id="cd07938">
    <property type="entry name" value="DRE_TIM_HMGL"/>
    <property type="match status" value="1"/>
</dbReference>
<gene>
    <name evidence="5" type="primary">mvaB</name>
    <name evidence="5" type="ORF">tloyanaT_31330</name>
</gene>
<organism evidence="5 6">
    <name type="scientific">Thalassotalea loyana</name>
    <dbReference type="NCBI Taxonomy" id="280483"/>
    <lineage>
        <taxon>Bacteria</taxon>
        <taxon>Pseudomonadati</taxon>
        <taxon>Pseudomonadota</taxon>
        <taxon>Gammaproteobacteria</taxon>
        <taxon>Alteromonadales</taxon>
        <taxon>Colwelliaceae</taxon>
        <taxon>Thalassotalea</taxon>
    </lineage>
</organism>